<gene>
    <name evidence="1" type="ORF">DAPPUDRAFT_244323</name>
</gene>
<evidence type="ECO:0000313" key="1">
    <source>
        <dbReference type="EMBL" id="EFX80025.1"/>
    </source>
</evidence>
<dbReference type="InParanoid" id="E9GKP0"/>
<proteinExistence type="predicted"/>
<organism evidence="1 2">
    <name type="scientific">Daphnia pulex</name>
    <name type="common">Water flea</name>
    <dbReference type="NCBI Taxonomy" id="6669"/>
    <lineage>
        <taxon>Eukaryota</taxon>
        <taxon>Metazoa</taxon>
        <taxon>Ecdysozoa</taxon>
        <taxon>Arthropoda</taxon>
        <taxon>Crustacea</taxon>
        <taxon>Branchiopoda</taxon>
        <taxon>Diplostraca</taxon>
        <taxon>Cladocera</taxon>
        <taxon>Anomopoda</taxon>
        <taxon>Daphniidae</taxon>
        <taxon>Daphnia</taxon>
    </lineage>
</organism>
<accession>E9GKP0</accession>
<dbReference type="EMBL" id="GL732549">
    <property type="protein sequence ID" value="EFX80025.1"/>
    <property type="molecule type" value="Genomic_DNA"/>
</dbReference>
<dbReference type="KEGG" id="dpx:DAPPUDRAFT_244323"/>
<dbReference type="HOGENOM" id="CLU_2640623_0_0_1"/>
<evidence type="ECO:0000313" key="2">
    <source>
        <dbReference type="Proteomes" id="UP000000305"/>
    </source>
</evidence>
<reference evidence="1 2" key="1">
    <citation type="journal article" date="2011" name="Science">
        <title>The ecoresponsive genome of Daphnia pulex.</title>
        <authorList>
            <person name="Colbourne J.K."/>
            <person name="Pfrender M.E."/>
            <person name="Gilbert D."/>
            <person name="Thomas W.K."/>
            <person name="Tucker A."/>
            <person name="Oakley T.H."/>
            <person name="Tokishita S."/>
            <person name="Aerts A."/>
            <person name="Arnold G.J."/>
            <person name="Basu M.K."/>
            <person name="Bauer D.J."/>
            <person name="Caceres C.E."/>
            <person name="Carmel L."/>
            <person name="Casola C."/>
            <person name="Choi J.H."/>
            <person name="Detter J.C."/>
            <person name="Dong Q."/>
            <person name="Dusheyko S."/>
            <person name="Eads B.D."/>
            <person name="Frohlich T."/>
            <person name="Geiler-Samerotte K.A."/>
            <person name="Gerlach D."/>
            <person name="Hatcher P."/>
            <person name="Jogdeo S."/>
            <person name="Krijgsveld J."/>
            <person name="Kriventseva E.V."/>
            <person name="Kultz D."/>
            <person name="Laforsch C."/>
            <person name="Lindquist E."/>
            <person name="Lopez J."/>
            <person name="Manak J.R."/>
            <person name="Muller J."/>
            <person name="Pangilinan J."/>
            <person name="Patwardhan R.P."/>
            <person name="Pitluck S."/>
            <person name="Pritham E.J."/>
            <person name="Rechtsteiner A."/>
            <person name="Rho M."/>
            <person name="Rogozin I.B."/>
            <person name="Sakarya O."/>
            <person name="Salamov A."/>
            <person name="Schaack S."/>
            <person name="Shapiro H."/>
            <person name="Shiga Y."/>
            <person name="Skalitzky C."/>
            <person name="Smith Z."/>
            <person name="Souvorov A."/>
            <person name="Sung W."/>
            <person name="Tang Z."/>
            <person name="Tsuchiya D."/>
            <person name="Tu H."/>
            <person name="Vos H."/>
            <person name="Wang M."/>
            <person name="Wolf Y.I."/>
            <person name="Yamagata H."/>
            <person name="Yamada T."/>
            <person name="Ye Y."/>
            <person name="Shaw J.R."/>
            <person name="Andrews J."/>
            <person name="Crease T.J."/>
            <person name="Tang H."/>
            <person name="Lucas S.M."/>
            <person name="Robertson H.M."/>
            <person name="Bork P."/>
            <person name="Koonin E.V."/>
            <person name="Zdobnov E.M."/>
            <person name="Grigoriev I.V."/>
            <person name="Lynch M."/>
            <person name="Boore J.L."/>
        </authorList>
    </citation>
    <scope>NUCLEOTIDE SEQUENCE [LARGE SCALE GENOMIC DNA]</scope>
</reference>
<sequence>MTVPELVINQEVEEHFKNLWVISPFFPCPLFGHQDLLAVVKSYHRSSTSIYLRKLLKIFLSNLIEIRTPYQTNGSPG</sequence>
<name>E9GKP0_DAPPU</name>
<dbReference type="PhylomeDB" id="E9GKP0"/>
<protein>
    <submittedName>
        <fullName evidence="1">Uncharacterized protein</fullName>
    </submittedName>
</protein>
<dbReference type="Proteomes" id="UP000000305">
    <property type="component" value="Unassembled WGS sequence"/>
</dbReference>
<keyword evidence="2" id="KW-1185">Reference proteome</keyword>
<dbReference type="AlphaFoldDB" id="E9GKP0"/>